<dbReference type="FunFam" id="1.25.40.10:FF:000158">
    <property type="entry name" value="pentatricopeptide repeat-containing protein At2g33680"/>
    <property type="match status" value="1"/>
</dbReference>
<dbReference type="GO" id="GO:0009451">
    <property type="term" value="P:RNA modification"/>
    <property type="evidence" value="ECO:0007669"/>
    <property type="project" value="InterPro"/>
</dbReference>
<dbReference type="OrthoDB" id="1934782at2759"/>
<feature type="repeat" description="PPR" evidence="2">
    <location>
        <begin position="242"/>
        <end position="276"/>
    </location>
</feature>
<dbReference type="PROSITE" id="PS51375">
    <property type="entry name" value="PPR"/>
    <property type="match status" value="9"/>
</dbReference>
<dbReference type="EMBL" id="CM035407">
    <property type="protein sequence ID" value="KAH7444507.1"/>
    <property type="molecule type" value="Genomic_DNA"/>
</dbReference>
<organism evidence="3 4">
    <name type="scientific">Ceratopteris richardii</name>
    <name type="common">Triangle waterfern</name>
    <dbReference type="NCBI Taxonomy" id="49495"/>
    <lineage>
        <taxon>Eukaryota</taxon>
        <taxon>Viridiplantae</taxon>
        <taxon>Streptophyta</taxon>
        <taxon>Embryophyta</taxon>
        <taxon>Tracheophyta</taxon>
        <taxon>Polypodiopsida</taxon>
        <taxon>Polypodiidae</taxon>
        <taxon>Polypodiales</taxon>
        <taxon>Pteridineae</taxon>
        <taxon>Pteridaceae</taxon>
        <taxon>Parkerioideae</taxon>
        <taxon>Ceratopteris</taxon>
    </lineage>
</organism>
<dbReference type="Proteomes" id="UP000825935">
    <property type="component" value="Chromosome 2"/>
</dbReference>
<feature type="repeat" description="PPR" evidence="2">
    <location>
        <begin position="444"/>
        <end position="478"/>
    </location>
</feature>
<sequence length="980" mass="109006">MASRGIDSFSFFGDRVLRLFSMSGNLHDACRIFSKILKPTVYTWTAIILAHYKLGKIDDVFQLYEKSWQEGIEPSKFVYSSILKLCCSMPSVKRGRSIHTDIVKIGMETDLLLTSMMIKMYLTFSSLDEATTVFTSSPCHDVVTWGTIITGYTQLGEGHQAIEMFIRMHDEGICPDEVIYSCILKACSTVTAVKHGKRIHSEVLQCGIETDIVVGNTLIDMYINFGELSEARYIFDSLLKRNLVAWGTMIAGYVQHEKHAEALVLFKELQSREIYCGRVPILFALKACCSIRRIADGHMLHKTILSHGYDTDVAVGSVLVEMYGKCERPTEAQCVFSSLPEKNVYSWNALITVYNGAGLGCQALIIYENMLEKGVEPDTATFSCALAACASLEALKEGMILHDQIFQLNFLSDAVIVSALLDMYAKCGDLKSAKKVFDTSQVKDSRMWSTLISNYAQHGHGLPALEAFVKMQREGLKANETTLASALKACSLIKEVTLGKIIHDQIVRSGFESGDFICNTLVGMYAKCGNLKEASKLFETLSNLDTVSWNAMIVGTVHHGHYQDAIDLFDKMQQKGLIPDRVTFSCILKACSGLGMINDGRLIHEKLVNDGFLPSMVVGSTLIDMYAKCGSLQEARDLFEHMPNRGLVSWGAMITGYAVQGNGFEAIKLYWKMVVEGLWPDQVILVSVLKACCSMGALRQVRLLHMEVINYQFDADLAIVTLLIHVYSKLGSLEDAQWLFHDMRATNIAVWNAIVGGYVQHGDWRQATQSLVDLQNEGMKPVGTTYTNVLAACSHGGQVEAAHQSLQAIREADNNRNSEMEHLNCLIDVLGRTGSLCEAGKMIWSMPATPSITTWMSLLAACKTYGQPDLGRACFDQLIRLDPCIAAGYTIMLDIYADAQRWEDLHAIQELKRSAGARKLPGKAWIEVNNEVFEFIVEDMHIATNARLIPMLKHMQALTKSEGYVPHLDLTFKNAKIEDE</sequence>
<dbReference type="InterPro" id="IPR046848">
    <property type="entry name" value="E_motif"/>
</dbReference>
<proteinExistence type="predicted"/>
<evidence type="ECO:0000256" key="2">
    <source>
        <dbReference type="PROSITE-ProRule" id="PRU00708"/>
    </source>
</evidence>
<keyword evidence="4" id="KW-1185">Reference proteome</keyword>
<dbReference type="InterPro" id="IPR002885">
    <property type="entry name" value="PPR_rpt"/>
</dbReference>
<dbReference type="Gene3D" id="1.25.40.10">
    <property type="entry name" value="Tetratricopeptide repeat domain"/>
    <property type="match status" value="9"/>
</dbReference>
<feature type="repeat" description="PPR" evidence="2">
    <location>
        <begin position="40"/>
        <end position="74"/>
    </location>
</feature>
<protein>
    <recommendedName>
        <fullName evidence="5">Pentatricopeptide repeat-containing protein</fullName>
    </recommendedName>
</protein>
<evidence type="ECO:0000313" key="4">
    <source>
        <dbReference type="Proteomes" id="UP000825935"/>
    </source>
</evidence>
<feature type="repeat" description="PPR" evidence="2">
    <location>
        <begin position="343"/>
        <end position="377"/>
    </location>
</feature>
<dbReference type="FunFam" id="1.25.40.10:FF:000343">
    <property type="entry name" value="Pentatricopeptide repeat-containing protein At3g58590"/>
    <property type="match status" value="1"/>
</dbReference>
<dbReference type="Pfam" id="PF13041">
    <property type="entry name" value="PPR_2"/>
    <property type="match status" value="4"/>
</dbReference>
<dbReference type="Pfam" id="PF01535">
    <property type="entry name" value="PPR"/>
    <property type="match status" value="9"/>
</dbReference>
<dbReference type="FunFam" id="1.25.40.10:FF:000031">
    <property type="entry name" value="Pentatricopeptide repeat-containing protein mitochondrial"/>
    <property type="match status" value="2"/>
</dbReference>
<dbReference type="NCBIfam" id="TIGR00756">
    <property type="entry name" value="PPR"/>
    <property type="match status" value="4"/>
</dbReference>
<accession>A0A8T2V7U1</accession>
<dbReference type="PANTHER" id="PTHR47926">
    <property type="entry name" value="PENTATRICOPEPTIDE REPEAT-CONTAINING PROTEIN"/>
    <property type="match status" value="1"/>
</dbReference>
<dbReference type="SUPFAM" id="SSF48452">
    <property type="entry name" value="TPR-like"/>
    <property type="match status" value="1"/>
</dbReference>
<evidence type="ECO:0008006" key="5">
    <source>
        <dbReference type="Google" id="ProtNLM"/>
    </source>
</evidence>
<dbReference type="GO" id="GO:0048731">
    <property type="term" value="P:system development"/>
    <property type="evidence" value="ECO:0007669"/>
    <property type="project" value="UniProtKB-ARBA"/>
</dbReference>
<comment type="caution">
    <text evidence="3">The sequence shown here is derived from an EMBL/GenBank/DDBJ whole genome shotgun (WGS) entry which is preliminary data.</text>
</comment>
<feature type="repeat" description="PPR" evidence="2">
    <location>
        <begin position="747"/>
        <end position="781"/>
    </location>
</feature>
<name>A0A8T2V7U1_CERRI</name>
<dbReference type="GO" id="GO:0003723">
    <property type="term" value="F:RNA binding"/>
    <property type="evidence" value="ECO:0007669"/>
    <property type="project" value="InterPro"/>
</dbReference>
<keyword evidence="1" id="KW-0677">Repeat</keyword>
<dbReference type="AlphaFoldDB" id="A0A8T2V7U1"/>
<dbReference type="InterPro" id="IPR046960">
    <property type="entry name" value="PPR_At4g14850-like_plant"/>
</dbReference>
<feature type="repeat" description="PPR" evidence="2">
    <location>
        <begin position="615"/>
        <end position="649"/>
    </location>
</feature>
<dbReference type="InterPro" id="IPR011990">
    <property type="entry name" value="TPR-like_helical_dom_sf"/>
</dbReference>
<feature type="repeat" description="PPR" evidence="2">
    <location>
        <begin position="545"/>
        <end position="579"/>
    </location>
</feature>
<reference evidence="3" key="1">
    <citation type="submission" date="2021-08" db="EMBL/GenBank/DDBJ databases">
        <title>WGS assembly of Ceratopteris richardii.</title>
        <authorList>
            <person name="Marchant D.B."/>
            <person name="Chen G."/>
            <person name="Jenkins J."/>
            <person name="Shu S."/>
            <person name="Leebens-Mack J."/>
            <person name="Grimwood J."/>
            <person name="Schmutz J."/>
            <person name="Soltis P."/>
            <person name="Soltis D."/>
            <person name="Chen Z.-H."/>
        </authorList>
    </citation>
    <scope>NUCLEOTIDE SEQUENCE</scope>
    <source>
        <strain evidence="3">Whitten #5841</strain>
        <tissue evidence="3">Leaf</tissue>
    </source>
</reference>
<feature type="repeat" description="PPR" evidence="2">
    <location>
        <begin position="580"/>
        <end position="614"/>
    </location>
</feature>
<evidence type="ECO:0000313" key="3">
    <source>
        <dbReference type="EMBL" id="KAH7444507.1"/>
    </source>
</evidence>
<feature type="repeat" description="PPR" evidence="2">
    <location>
        <begin position="141"/>
        <end position="175"/>
    </location>
</feature>
<dbReference type="FunFam" id="1.25.40.10:FF:000381">
    <property type="entry name" value="Pentatricopeptide repeat-containing protein"/>
    <property type="match status" value="1"/>
</dbReference>
<evidence type="ECO:0000256" key="1">
    <source>
        <dbReference type="ARBA" id="ARBA00022737"/>
    </source>
</evidence>
<dbReference type="Pfam" id="PF20431">
    <property type="entry name" value="E_motif"/>
    <property type="match status" value="1"/>
</dbReference>
<dbReference type="FunFam" id="1.25.40.10:FF:000285">
    <property type="entry name" value="Pentatricopeptide repeat-containing protein, chloroplastic"/>
    <property type="match status" value="2"/>
</dbReference>
<gene>
    <name evidence="3" type="ORF">KP509_02G080300</name>
</gene>